<reference evidence="2" key="1">
    <citation type="submission" date="2017-02" db="EMBL/GenBank/DDBJ databases">
        <authorList>
            <person name="Tafer H."/>
            <person name="Lopandic K."/>
        </authorList>
    </citation>
    <scope>NUCLEOTIDE SEQUENCE [LARGE SCALE GENOMIC DNA]</scope>
    <source>
        <strain evidence="2">CBS 366.77</strain>
    </source>
</reference>
<protein>
    <submittedName>
        <fullName evidence="1">Uncharacterized protein</fullName>
    </submittedName>
</protein>
<keyword evidence="2" id="KW-1185">Reference proteome</keyword>
<sequence length="61" mass="6483">MSFLFDFGFTVAAPSFSGVGVALSARTRKRRNASKTILSMRLLTGALRRAEKDRGCGASSG</sequence>
<comment type="caution">
    <text evidence="1">The sequence shown here is derived from an EMBL/GenBank/DDBJ whole genome shotgun (WGS) entry which is preliminary data.</text>
</comment>
<name>A0A3A2Z326_9EURO</name>
<gene>
    <name evidence="1" type="ORF">PHISCL_10234</name>
</gene>
<accession>A0A3A2Z326</accession>
<proteinExistence type="predicted"/>
<dbReference type="EMBL" id="MVGC01000969">
    <property type="protein sequence ID" value="RJE17429.1"/>
    <property type="molecule type" value="Genomic_DNA"/>
</dbReference>
<organism evidence="1 2">
    <name type="scientific">Aspergillus sclerotialis</name>
    <dbReference type="NCBI Taxonomy" id="2070753"/>
    <lineage>
        <taxon>Eukaryota</taxon>
        <taxon>Fungi</taxon>
        <taxon>Dikarya</taxon>
        <taxon>Ascomycota</taxon>
        <taxon>Pezizomycotina</taxon>
        <taxon>Eurotiomycetes</taxon>
        <taxon>Eurotiomycetidae</taxon>
        <taxon>Eurotiales</taxon>
        <taxon>Aspergillaceae</taxon>
        <taxon>Aspergillus</taxon>
        <taxon>Aspergillus subgen. Polypaecilum</taxon>
    </lineage>
</organism>
<dbReference type="Proteomes" id="UP000266188">
    <property type="component" value="Unassembled WGS sequence"/>
</dbReference>
<evidence type="ECO:0000313" key="1">
    <source>
        <dbReference type="EMBL" id="RJE17429.1"/>
    </source>
</evidence>
<dbReference type="AlphaFoldDB" id="A0A3A2Z326"/>
<evidence type="ECO:0000313" key="2">
    <source>
        <dbReference type="Proteomes" id="UP000266188"/>
    </source>
</evidence>